<accession>A0A8J7FA94</accession>
<evidence type="ECO:0000313" key="2">
    <source>
        <dbReference type="Proteomes" id="UP000620559"/>
    </source>
</evidence>
<keyword evidence="2" id="KW-1185">Reference proteome</keyword>
<gene>
    <name evidence="1" type="ORF">IQ247_18060</name>
</gene>
<dbReference type="InterPro" id="IPR014057">
    <property type="entry name" value="HI1420"/>
</dbReference>
<dbReference type="EMBL" id="JADEWL010000063">
    <property type="protein sequence ID" value="MBE9214549.1"/>
    <property type="molecule type" value="Genomic_DNA"/>
</dbReference>
<dbReference type="AlphaFoldDB" id="A0A8J7FA94"/>
<sequence>MSKKLRNHDEVVLEQLQNPEMAKAYLDVALEEYEQDGELGFFLEALRNVVEARFGMTHFAEKTGLNRQNLYRALSAEGNPELRTISLVLHNLGYRLSVQPIRAVSGQ</sequence>
<proteinExistence type="predicted"/>
<dbReference type="Pfam" id="PF21716">
    <property type="entry name" value="dnstrm_HI1420"/>
    <property type="match status" value="1"/>
</dbReference>
<organism evidence="1 2">
    <name type="scientific">Plectonema cf. radiosum LEGE 06105</name>
    <dbReference type="NCBI Taxonomy" id="945769"/>
    <lineage>
        <taxon>Bacteria</taxon>
        <taxon>Bacillati</taxon>
        <taxon>Cyanobacteriota</taxon>
        <taxon>Cyanophyceae</taxon>
        <taxon>Oscillatoriophycideae</taxon>
        <taxon>Oscillatoriales</taxon>
        <taxon>Microcoleaceae</taxon>
        <taxon>Plectonema</taxon>
    </lineage>
</organism>
<dbReference type="RefSeq" id="WP_193922464.1">
    <property type="nucleotide sequence ID" value="NZ_JADEWL010000063.1"/>
</dbReference>
<name>A0A8J7FA94_9CYAN</name>
<dbReference type="PANTHER" id="PTHR40275:SF1">
    <property type="entry name" value="SSL7038 PROTEIN"/>
    <property type="match status" value="1"/>
</dbReference>
<evidence type="ECO:0000313" key="1">
    <source>
        <dbReference type="EMBL" id="MBE9214549.1"/>
    </source>
</evidence>
<comment type="caution">
    <text evidence="1">The sequence shown here is derived from an EMBL/GenBank/DDBJ whole genome shotgun (WGS) entry which is preliminary data.</text>
</comment>
<dbReference type="PANTHER" id="PTHR40275">
    <property type="entry name" value="SSL7038 PROTEIN"/>
    <property type="match status" value="1"/>
</dbReference>
<reference evidence="1" key="1">
    <citation type="submission" date="2020-10" db="EMBL/GenBank/DDBJ databases">
        <authorList>
            <person name="Castelo-Branco R."/>
            <person name="Eusebio N."/>
            <person name="Adriana R."/>
            <person name="Vieira A."/>
            <person name="Brugerolle De Fraissinette N."/>
            <person name="Rezende De Castro R."/>
            <person name="Schneider M.P."/>
            <person name="Vasconcelos V."/>
            <person name="Leao P.N."/>
        </authorList>
    </citation>
    <scope>NUCLEOTIDE SEQUENCE</scope>
    <source>
        <strain evidence="1">LEGE 06105</strain>
    </source>
</reference>
<protein>
    <submittedName>
        <fullName evidence="1">Putative addiction module antidote protein</fullName>
    </submittedName>
</protein>
<dbReference type="NCBIfam" id="TIGR02684">
    <property type="entry name" value="dnstrm_HI1420"/>
    <property type="match status" value="1"/>
</dbReference>
<dbReference type="Proteomes" id="UP000620559">
    <property type="component" value="Unassembled WGS sequence"/>
</dbReference>